<dbReference type="InterPro" id="IPR013783">
    <property type="entry name" value="Ig-like_fold"/>
</dbReference>
<dbReference type="FunFam" id="2.60.40.10:FF:003074">
    <property type="entry name" value="Immunoglobulin heavy variable 11-1"/>
    <property type="match status" value="1"/>
</dbReference>
<dbReference type="PROSITE" id="PS50835">
    <property type="entry name" value="IG_LIKE"/>
    <property type="match status" value="1"/>
</dbReference>
<dbReference type="SMART" id="SM00409">
    <property type="entry name" value="IG"/>
    <property type="match status" value="1"/>
</dbReference>
<keyword evidence="4" id="KW-0732">Signal</keyword>
<feature type="domain" description="Ig-like" evidence="5">
    <location>
        <begin position="22"/>
        <end position="114"/>
    </location>
</feature>
<proteinExistence type="predicted"/>
<dbReference type="InterPro" id="IPR036179">
    <property type="entry name" value="Ig-like_dom_sf"/>
</dbReference>
<keyword evidence="3" id="KW-1280">Immunoglobulin</keyword>
<evidence type="ECO:0000256" key="2">
    <source>
        <dbReference type="ARBA" id="ARBA00023130"/>
    </source>
</evidence>
<keyword evidence="1" id="KW-0391">Immunity</keyword>
<dbReference type="GO" id="GO:0002250">
    <property type="term" value="P:adaptive immune response"/>
    <property type="evidence" value="ECO:0007669"/>
    <property type="project" value="UniProtKB-KW"/>
</dbReference>
<sequence>MDIVSKLGFIFMFALTEFCWCQTLTESESVVIKPGGSHRLTCTFSGFNDPYLSWIRQAAGGGLEWLAYISPGSSDKYYSQSVQGRFTISRDNSKKQMYLQMNNIKNEDTAVYYCAKETVVNTATALHKICKQTDL</sequence>
<dbReference type="PANTHER" id="PTHR23266">
    <property type="entry name" value="IMMUNOGLOBULIN HEAVY CHAIN"/>
    <property type="match status" value="1"/>
</dbReference>
<dbReference type="AlphaFoldDB" id="A0ABD0MMC7"/>
<protein>
    <recommendedName>
        <fullName evidence="5">Ig-like domain-containing protein</fullName>
    </recommendedName>
</protein>
<reference evidence="6 7" key="1">
    <citation type="submission" date="2024-05" db="EMBL/GenBank/DDBJ databases">
        <title>Genome sequencing and assembly of Indian major carp, Cirrhinus mrigala (Hamilton, 1822).</title>
        <authorList>
            <person name="Mohindra V."/>
            <person name="Chowdhury L.M."/>
            <person name="Lal K."/>
            <person name="Jena J.K."/>
        </authorList>
    </citation>
    <scope>NUCLEOTIDE SEQUENCE [LARGE SCALE GENOMIC DNA]</scope>
    <source>
        <strain evidence="6">CM1030</strain>
        <tissue evidence="6">Blood</tissue>
    </source>
</reference>
<evidence type="ECO:0000313" key="7">
    <source>
        <dbReference type="Proteomes" id="UP001529510"/>
    </source>
</evidence>
<accession>A0ABD0MMC7</accession>
<organism evidence="6 7">
    <name type="scientific">Cirrhinus mrigala</name>
    <name type="common">Mrigala</name>
    <dbReference type="NCBI Taxonomy" id="683832"/>
    <lineage>
        <taxon>Eukaryota</taxon>
        <taxon>Metazoa</taxon>
        <taxon>Chordata</taxon>
        <taxon>Craniata</taxon>
        <taxon>Vertebrata</taxon>
        <taxon>Euteleostomi</taxon>
        <taxon>Actinopterygii</taxon>
        <taxon>Neopterygii</taxon>
        <taxon>Teleostei</taxon>
        <taxon>Ostariophysi</taxon>
        <taxon>Cypriniformes</taxon>
        <taxon>Cyprinidae</taxon>
        <taxon>Labeoninae</taxon>
        <taxon>Labeonini</taxon>
        <taxon>Cirrhinus</taxon>
    </lineage>
</organism>
<dbReference type="SMART" id="SM00406">
    <property type="entry name" value="IGv"/>
    <property type="match status" value="1"/>
</dbReference>
<keyword evidence="2" id="KW-1064">Adaptive immunity</keyword>
<feature type="signal peptide" evidence="4">
    <location>
        <begin position="1"/>
        <end position="21"/>
    </location>
</feature>
<evidence type="ECO:0000256" key="3">
    <source>
        <dbReference type="ARBA" id="ARBA00043265"/>
    </source>
</evidence>
<evidence type="ECO:0000256" key="1">
    <source>
        <dbReference type="ARBA" id="ARBA00022859"/>
    </source>
</evidence>
<dbReference type="Gene3D" id="2.60.40.10">
    <property type="entry name" value="Immunoglobulins"/>
    <property type="match status" value="1"/>
</dbReference>
<gene>
    <name evidence="6" type="ORF">M9458_053908</name>
</gene>
<evidence type="ECO:0000313" key="6">
    <source>
        <dbReference type="EMBL" id="KAL0150790.1"/>
    </source>
</evidence>
<comment type="caution">
    <text evidence="6">The sequence shown here is derived from an EMBL/GenBank/DDBJ whole genome shotgun (WGS) entry which is preliminary data.</text>
</comment>
<dbReference type="GO" id="GO:0019814">
    <property type="term" value="C:immunoglobulin complex"/>
    <property type="evidence" value="ECO:0007669"/>
    <property type="project" value="UniProtKB-KW"/>
</dbReference>
<dbReference type="InterPro" id="IPR007110">
    <property type="entry name" value="Ig-like_dom"/>
</dbReference>
<dbReference type="SUPFAM" id="SSF48726">
    <property type="entry name" value="Immunoglobulin"/>
    <property type="match status" value="1"/>
</dbReference>
<dbReference type="InterPro" id="IPR003599">
    <property type="entry name" value="Ig_sub"/>
</dbReference>
<keyword evidence="7" id="KW-1185">Reference proteome</keyword>
<evidence type="ECO:0000259" key="5">
    <source>
        <dbReference type="PROSITE" id="PS50835"/>
    </source>
</evidence>
<dbReference type="InterPro" id="IPR050199">
    <property type="entry name" value="IgHV"/>
</dbReference>
<dbReference type="GO" id="GO:0005576">
    <property type="term" value="C:extracellular region"/>
    <property type="evidence" value="ECO:0007669"/>
    <property type="project" value="UniProtKB-ARBA"/>
</dbReference>
<dbReference type="EMBL" id="JAMKFB020000273">
    <property type="protein sequence ID" value="KAL0150790.1"/>
    <property type="molecule type" value="Genomic_DNA"/>
</dbReference>
<dbReference type="InterPro" id="IPR013106">
    <property type="entry name" value="Ig_V-set"/>
</dbReference>
<feature type="chain" id="PRO_5044824131" description="Ig-like domain-containing protein" evidence="4">
    <location>
        <begin position="22"/>
        <end position="135"/>
    </location>
</feature>
<dbReference type="Pfam" id="PF07686">
    <property type="entry name" value="V-set"/>
    <property type="match status" value="1"/>
</dbReference>
<name>A0ABD0MMC7_CIRMR</name>
<evidence type="ECO:0000256" key="4">
    <source>
        <dbReference type="SAM" id="SignalP"/>
    </source>
</evidence>
<dbReference type="Proteomes" id="UP001529510">
    <property type="component" value="Unassembled WGS sequence"/>
</dbReference>